<evidence type="ECO:0008006" key="3">
    <source>
        <dbReference type="Google" id="ProtNLM"/>
    </source>
</evidence>
<dbReference type="Pfam" id="PF13148">
    <property type="entry name" value="DUF3987"/>
    <property type="match status" value="1"/>
</dbReference>
<reference evidence="1 2" key="1">
    <citation type="journal article" date="2007" name="PLoS Genet.">
        <title>A tale of two oxidation states: bacterial colonization of arsenic-rich environments.</title>
        <authorList>
            <person name="Muller D."/>
            <person name="Medigue C."/>
            <person name="Koechler S."/>
            <person name="Barbe V."/>
            <person name="Barakat M."/>
            <person name="Talla E."/>
            <person name="Bonnefoy V."/>
            <person name="Krin E."/>
            <person name="Arsene-Ploetze F."/>
            <person name="Carapito C."/>
            <person name="Chandler M."/>
            <person name="Cournoyer B."/>
            <person name="Cruveiller S."/>
            <person name="Dossat C."/>
            <person name="Duval S."/>
            <person name="Heymann M."/>
            <person name="Leize E."/>
            <person name="Lieutaud A."/>
            <person name="Lievremont D."/>
            <person name="Makita Y."/>
            <person name="Mangenot S."/>
            <person name="Nitschke W."/>
            <person name="Ortet P."/>
            <person name="Perdrial N."/>
            <person name="Schoepp B."/>
            <person name="Siguier N."/>
            <person name="Simeonova D.D."/>
            <person name="Rouy Z."/>
            <person name="Segurens B."/>
            <person name="Turlin E."/>
            <person name="Vallenet D."/>
            <person name="Van Dorsselaer A."/>
            <person name="Weiss S."/>
            <person name="Weissenbach J."/>
            <person name="Lett M.C."/>
            <person name="Danchin A."/>
            <person name="Bertin P.N."/>
        </authorList>
    </citation>
    <scope>NUCLEOTIDE SEQUENCE [LARGE SCALE GENOMIC DNA]</scope>
    <source>
        <strain evidence="2">ULPAs1</strain>
    </source>
</reference>
<dbReference type="Proteomes" id="UP000006697">
    <property type="component" value="Chromosome"/>
</dbReference>
<accession>A4G2E8</accession>
<dbReference type="InterPro" id="IPR025048">
    <property type="entry name" value="DUF3987"/>
</dbReference>
<dbReference type="EMBL" id="CU207211">
    <property type="protein sequence ID" value="CAL60685.1"/>
    <property type="molecule type" value="Genomic_DNA"/>
</dbReference>
<dbReference type="KEGG" id="har:HEAR0472"/>
<dbReference type="eggNOG" id="COG0305">
    <property type="taxonomic scope" value="Bacteria"/>
</dbReference>
<organism evidence="1 2">
    <name type="scientific">Herminiimonas arsenicoxydans</name>
    <dbReference type="NCBI Taxonomy" id="204773"/>
    <lineage>
        <taxon>Bacteria</taxon>
        <taxon>Pseudomonadati</taxon>
        <taxon>Pseudomonadota</taxon>
        <taxon>Betaproteobacteria</taxon>
        <taxon>Burkholderiales</taxon>
        <taxon>Oxalobacteraceae</taxon>
        <taxon>Herminiimonas</taxon>
    </lineage>
</organism>
<dbReference type="OrthoDB" id="9067983at2"/>
<name>A4G2E8_HERAR</name>
<protein>
    <recommendedName>
        <fullName evidence="3">DUF3987 domain-containing protein</fullName>
    </recommendedName>
</protein>
<dbReference type="HOGENOM" id="CLU_020866_2_1_4"/>
<gene>
    <name evidence="1" type="ordered locus">HEAR0472</name>
</gene>
<evidence type="ECO:0000313" key="1">
    <source>
        <dbReference type="EMBL" id="CAL60685.1"/>
    </source>
</evidence>
<proteinExistence type="predicted"/>
<evidence type="ECO:0000313" key="2">
    <source>
        <dbReference type="Proteomes" id="UP000006697"/>
    </source>
</evidence>
<sequence length="484" mass="54001">MNNPFHNPPPVEDCTPVMKKTILEIHAATQAPLGMILATVLFDMTLSVQNSIDVRRPNGSQGPVSTIMTVLADSGERKSTVANEIFSAVEEVETEENKKTDQEMEGWKIQSKLHAEKLKGVLAAIRKAMTKGKPTEELDVLYLKLVMEQPVKPKRIRVMFGPDITLAALKYALYETGSSVAIVTDEGGEFYKSNAAIDYPFLNSAWGGVGPKVSRRTSESFSVPDVRLSLLQMVQNALFQEHENGRGSMARASGYHARGLICRPASTQGFRWITAEQILRAATPVFTARVKALLRENIAHVKAGTLERIVMEFSPEAAIQFNQTGNRIEGMLQPGQPLCEFKDHASKLGENIARVAAVLEYFEYGPGPISADTLRRASEIVQWFSSEFQHIFGPGAQVDSFMSDINKFGIWLNSCTQREGKAVFEKSWVQRNVTFSLRGKARLEPILDHFVTTGQIRYIQDNKKTMIEVNPAYFQIGLFLHYRV</sequence>
<keyword evidence="2" id="KW-1185">Reference proteome</keyword>
<dbReference type="STRING" id="204773.HEAR0472"/>
<dbReference type="AlphaFoldDB" id="A4G2E8"/>